<organism evidence="4 5">
    <name type="scientific">Vibrio caribbeanicus ATCC BAA-2122</name>
    <dbReference type="NCBI Taxonomy" id="796620"/>
    <lineage>
        <taxon>Bacteria</taxon>
        <taxon>Pseudomonadati</taxon>
        <taxon>Pseudomonadota</taxon>
        <taxon>Gammaproteobacteria</taxon>
        <taxon>Vibrionales</taxon>
        <taxon>Vibrionaceae</taxon>
        <taxon>Vibrio</taxon>
    </lineage>
</organism>
<dbReference type="GO" id="GO:0022900">
    <property type="term" value="P:electron transport chain"/>
    <property type="evidence" value="ECO:0007669"/>
    <property type="project" value="InterPro"/>
</dbReference>
<comment type="caution">
    <text evidence="4">The sequence shown here is derived from an EMBL/GenBank/DDBJ whole genome shotgun (WGS) entry which is preliminary data.</text>
</comment>
<dbReference type="AlphaFoldDB" id="E3BK28"/>
<feature type="chain" id="PRO_5003167043" evidence="3">
    <location>
        <begin position="19"/>
        <end position="127"/>
    </location>
</feature>
<dbReference type="GO" id="GO:0005506">
    <property type="term" value="F:iron ion binding"/>
    <property type="evidence" value="ECO:0007669"/>
    <property type="project" value="InterPro"/>
</dbReference>
<accession>E3BK28</accession>
<gene>
    <name evidence="4" type="ORF">VIBC2010_04524</name>
</gene>
<dbReference type="GO" id="GO:0009055">
    <property type="term" value="F:electron transfer activity"/>
    <property type="evidence" value="ECO:0007669"/>
    <property type="project" value="InterPro"/>
</dbReference>
<dbReference type="InterPro" id="IPR009155">
    <property type="entry name" value="Cyt_b562"/>
</dbReference>
<dbReference type="STRING" id="796620.VIBC2010_04524"/>
<dbReference type="EMBL" id="AEIU01000074">
    <property type="protein sequence ID" value="EFP96413.1"/>
    <property type="molecule type" value="Genomic_DNA"/>
</dbReference>
<dbReference type="Pfam" id="PF07361">
    <property type="entry name" value="Cytochrom_B562"/>
    <property type="match status" value="1"/>
</dbReference>
<evidence type="ECO:0000256" key="3">
    <source>
        <dbReference type="SAM" id="SignalP"/>
    </source>
</evidence>
<evidence type="ECO:0000313" key="5">
    <source>
        <dbReference type="Proteomes" id="UP000002943"/>
    </source>
</evidence>
<keyword evidence="5" id="KW-1185">Reference proteome</keyword>
<dbReference type="Proteomes" id="UP000002943">
    <property type="component" value="Unassembled WGS sequence"/>
</dbReference>
<dbReference type="SUPFAM" id="SSF47175">
    <property type="entry name" value="Cytochromes"/>
    <property type="match status" value="1"/>
</dbReference>
<protein>
    <submittedName>
        <fullName evidence="4">Soluble cytochrome b562</fullName>
    </submittedName>
</protein>
<evidence type="ECO:0000313" key="4">
    <source>
        <dbReference type="EMBL" id="EFP96413.1"/>
    </source>
</evidence>
<reference evidence="4 5" key="1">
    <citation type="journal article" date="2012" name="Int. J. Syst. Evol. Microbiol.">
        <title>Vibrio caribbeanicus sp. nov., isolated from the marine sponge Scleritoderma cyanea.</title>
        <authorList>
            <person name="Hoffmann M."/>
            <person name="Monday S.R."/>
            <person name="Allard M.W."/>
            <person name="Strain E.A."/>
            <person name="Whittaker P."/>
            <person name="Naum M."/>
            <person name="McCarthy P.J."/>
            <person name="Lopez J.V."/>
            <person name="Fischer M."/>
            <person name="Brown E.W."/>
        </authorList>
    </citation>
    <scope>NUCLEOTIDE SEQUENCE [LARGE SCALE GENOMIC DNA]</scope>
    <source>
        <strain evidence="4 5">ATCC BAA-2122</strain>
    </source>
</reference>
<proteinExistence type="inferred from homology"/>
<feature type="signal peptide" evidence="3">
    <location>
        <begin position="1"/>
        <end position="18"/>
    </location>
</feature>
<dbReference type="Gene3D" id="1.20.120.10">
    <property type="entry name" value="Cytochrome c/b562"/>
    <property type="match status" value="1"/>
</dbReference>
<evidence type="ECO:0000256" key="2">
    <source>
        <dbReference type="ARBA" id="ARBA00022729"/>
    </source>
</evidence>
<dbReference type="GO" id="GO:0042597">
    <property type="term" value="C:periplasmic space"/>
    <property type="evidence" value="ECO:0007669"/>
    <property type="project" value="InterPro"/>
</dbReference>
<dbReference type="InterPro" id="IPR010980">
    <property type="entry name" value="Cyt_c/b562"/>
</dbReference>
<keyword evidence="2 3" id="KW-0732">Signal</keyword>
<dbReference type="GO" id="GO:0020037">
    <property type="term" value="F:heme binding"/>
    <property type="evidence" value="ECO:0007669"/>
    <property type="project" value="InterPro"/>
</dbReference>
<dbReference type="OrthoDB" id="5917034at2"/>
<comment type="similarity">
    <text evidence="1">Belongs to the cytochrome b562 family.</text>
</comment>
<name>E3BK28_9VIBR</name>
<dbReference type="eggNOG" id="COG3783">
    <property type="taxonomic scope" value="Bacteria"/>
</dbReference>
<evidence type="ECO:0000256" key="1">
    <source>
        <dbReference type="ARBA" id="ARBA00005523"/>
    </source>
</evidence>
<sequence length="127" mass="14411">MKKLLLIVILCISPVVKGASFDLKATMQEMKLEFKKAVEANEIESSIVAVEKLSELITRAQEQTFSPENHETYQEGFQKVSEALILVKSELENGDLSAAKESLKKIDELRIEYHDKRSPSLWKLIFG</sequence>
<dbReference type="RefSeq" id="WP_009601383.1">
    <property type="nucleotide sequence ID" value="NZ_AEIU01000074.1"/>
</dbReference>